<evidence type="ECO:0000256" key="6">
    <source>
        <dbReference type="ARBA" id="ARBA00022801"/>
    </source>
</evidence>
<dbReference type="SUPFAM" id="SSF64167">
    <property type="entry name" value="SurE-like"/>
    <property type="match status" value="1"/>
</dbReference>
<comment type="catalytic activity">
    <reaction evidence="1 7">
        <text>a ribonucleoside 5'-phosphate + H2O = a ribonucleoside + phosphate</text>
        <dbReference type="Rhea" id="RHEA:12484"/>
        <dbReference type="ChEBI" id="CHEBI:15377"/>
        <dbReference type="ChEBI" id="CHEBI:18254"/>
        <dbReference type="ChEBI" id="CHEBI:43474"/>
        <dbReference type="ChEBI" id="CHEBI:58043"/>
        <dbReference type="EC" id="3.1.3.5"/>
    </reaction>
</comment>
<dbReference type="GO" id="GO:0004309">
    <property type="term" value="F:exopolyphosphatase activity"/>
    <property type="evidence" value="ECO:0007669"/>
    <property type="project" value="TreeGrafter"/>
</dbReference>
<organism evidence="9 10">
    <name type="scientific">Croceicoccus ponticola</name>
    <dbReference type="NCBI Taxonomy" id="2217664"/>
    <lineage>
        <taxon>Bacteria</taxon>
        <taxon>Pseudomonadati</taxon>
        <taxon>Pseudomonadota</taxon>
        <taxon>Alphaproteobacteria</taxon>
        <taxon>Sphingomonadales</taxon>
        <taxon>Erythrobacteraceae</taxon>
        <taxon>Croceicoccus</taxon>
    </lineage>
</organism>
<dbReference type="Proteomes" id="UP000283003">
    <property type="component" value="Unassembled WGS sequence"/>
</dbReference>
<sequence length="257" mass="27786">MRILLTNDDGINASGLKVLEAIARQLSDDIWIVAPSEEQSGAGHSLTLTSPVRLRRHDERRFSVTGTPTDSVTMALRKVLPGKPDLILSGVNRGANQGDDVTYSGTVSAALEGALAGVRSIALSQIYSREGAGNDVSFDAAESWGAKVLRPLLDMQFAPRTLVNVNFPAVAADAVKGIRVVRQGFHDYERGTLVEGMDPRGFPYFWFGLEPVLQTPGHETDLEITQDGYIAVTPLQLDLTHYPSLELLADRYGPDAG</sequence>
<feature type="domain" description="Survival protein SurE-like phosphatase/nucleotidase" evidence="8">
    <location>
        <begin position="3"/>
        <end position="189"/>
    </location>
</feature>
<dbReference type="GO" id="GO:0008253">
    <property type="term" value="F:5'-nucleotidase activity"/>
    <property type="evidence" value="ECO:0007669"/>
    <property type="project" value="UniProtKB-UniRule"/>
</dbReference>
<evidence type="ECO:0000313" key="10">
    <source>
        <dbReference type="Proteomes" id="UP000283003"/>
    </source>
</evidence>
<dbReference type="PANTHER" id="PTHR30457">
    <property type="entry name" value="5'-NUCLEOTIDASE SURE"/>
    <property type="match status" value="1"/>
</dbReference>
<evidence type="ECO:0000256" key="4">
    <source>
        <dbReference type="ARBA" id="ARBA00022723"/>
    </source>
</evidence>
<protein>
    <recommendedName>
        <fullName evidence="7">5'-nucleotidase SurE</fullName>
        <ecNumber evidence="7">3.1.3.5</ecNumber>
    </recommendedName>
    <alternativeName>
        <fullName evidence="7">Nucleoside 5'-monophosphate phosphohydrolase</fullName>
    </alternativeName>
</protein>
<comment type="cofactor">
    <cofactor evidence="7">
        <name>a divalent metal cation</name>
        <dbReference type="ChEBI" id="CHEBI:60240"/>
    </cofactor>
    <text evidence="7">Binds 1 divalent metal cation per subunit.</text>
</comment>
<keyword evidence="3 7" id="KW-0963">Cytoplasm</keyword>
<dbReference type="Gene3D" id="3.40.1210.10">
    <property type="entry name" value="Survival protein SurE-like phosphatase/nucleotidase"/>
    <property type="match status" value="1"/>
</dbReference>
<comment type="caution">
    <text evidence="9">The sequence shown here is derived from an EMBL/GenBank/DDBJ whole genome shotgun (WGS) entry which is preliminary data.</text>
</comment>
<comment type="similarity">
    <text evidence="2 7">Belongs to the SurE nucleotidase family.</text>
</comment>
<dbReference type="InterPro" id="IPR002828">
    <property type="entry name" value="SurE-like_Pase/nucleotidase"/>
</dbReference>
<feature type="binding site" evidence="7">
    <location>
        <position position="9"/>
    </location>
    <ligand>
        <name>a divalent metal cation</name>
        <dbReference type="ChEBI" id="CHEBI:60240"/>
    </ligand>
</feature>
<dbReference type="AlphaFoldDB" id="A0A437H1F4"/>
<proteinExistence type="inferred from homology"/>
<keyword evidence="6 7" id="KW-0378">Hydrolase</keyword>
<gene>
    <name evidence="7 9" type="primary">surE</name>
    <name evidence="9" type="ORF">EKN06_03980</name>
</gene>
<dbReference type="HAMAP" id="MF_00060">
    <property type="entry name" value="SurE"/>
    <property type="match status" value="1"/>
</dbReference>
<dbReference type="InterPro" id="IPR030048">
    <property type="entry name" value="SurE"/>
</dbReference>
<dbReference type="RefSeq" id="WP_127611543.1">
    <property type="nucleotide sequence ID" value="NZ_RXOL01000001.1"/>
</dbReference>
<accession>A0A437H1F4</accession>
<evidence type="ECO:0000259" key="8">
    <source>
        <dbReference type="Pfam" id="PF01975"/>
    </source>
</evidence>
<name>A0A437H1F4_9SPHN</name>
<dbReference type="NCBIfam" id="NF001490">
    <property type="entry name" value="PRK00346.1-4"/>
    <property type="match status" value="1"/>
</dbReference>
<dbReference type="GO" id="GO:0005737">
    <property type="term" value="C:cytoplasm"/>
    <property type="evidence" value="ECO:0007669"/>
    <property type="project" value="UniProtKB-SubCell"/>
</dbReference>
<dbReference type="GO" id="GO:0008254">
    <property type="term" value="F:3'-nucleotidase activity"/>
    <property type="evidence" value="ECO:0007669"/>
    <property type="project" value="TreeGrafter"/>
</dbReference>
<keyword evidence="10" id="KW-1185">Reference proteome</keyword>
<feature type="binding site" evidence="7">
    <location>
        <position position="92"/>
    </location>
    <ligand>
        <name>a divalent metal cation</name>
        <dbReference type="ChEBI" id="CHEBI:60240"/>
    </ligand>
</feature>
<reference evidence="9 10" key="1">
    <citation type="submission" date="2018-12" db="EMBL/GenBank/DDBJ databases">
        <title>Croceicoccus ponticola sp. nov., a lipolytic bacterium isolated from seawater.</title>
        <authorList>
            <person name="Yoon J.-H."/>
        </authorList>
    </citation>
    <scope>NUCLEOTIDE SEQUENCE [LARGE SCALE GENOMIC DNA]</scope>
    <source>
        <strain evidence="9 10">GM-16</strain>
    </source>
</reference>
<evidence type="ECO:0000256" key="3">
    <source>
        <dbReference type="ARBA" id="ARBA00022490"/>
    </source>
</evidence>
<dbReference type="GO" id="GO:0000166">
    <property type="term" value="F:nucleotide binding"/>
    <property type="evidence" value="ECO:0007669"/>
    <property type="project" value="UniProtKB-KW"/>
</dbReference>
<evidence type="ECO:0000313" key="9">
    <source>
        <dbReference type="EMBL" id="RVQ69352.1"/>
    </source>
</evidence>
<feature type="binding site" evidence="7">
    <location>
        <position position="8"/>
    </location>
    <ligand>
        <name>a divalent metal cation</name>
        <dbReference type="ChEBI" id="CHEBI:60240"/>
    </ligand>
</feature>
<comment type="subcellular location">
    <subcellularLocation>
        <location evidence="7">Cytoplasm</location>
    </subcellularLocation>
</comment>
<dbReference type="EC" id="3.1.3.5" evidence="7"/>
<evidence type="ECO:0000256" key="2">
    <source>
        <dbReference type="ARBA" id="ARBA00011062"/>
    </source>
</evidence>
<evidence type="ECO:0000256" key="5">
    <source>
        <dbReference type="ARBA" id="ARBA00022741"/>
    </source>
</evidence>
<dbReference type="OrthoDB" id="9780815at2"/>
<keyword evidence="4 7" id="KW-0479">Metal-binding</keyword>
<dbReference type="EMBL" id="RXOL01000001">
    <property type="protein sequence ID" value="RVQ69352.1"/>
    <property type="molecule type" value="Genomic_DNA"/>
</dbReference>
<dbReference type="InterPro" id="IPR036523">
    <property type="entry name" value="SurE-like_sf"/>
</dbReference>
<dbReference type="Pfam" id="PF01975">
    <property type="entry name" value="SurE"/>
    <property type="match status" value="1"/>
</dbReference>
<evidence type="ECO:0000256" key="1">
    <source>
        <dbReference type="ARBA" id="ARBA00000815"/>
    </source>
</evidence>
<dbReference type="GO" id="GO:0046872">
    <property type="term" value="F:metal ion binding"/>
    <property type="evidence" value="ECO:0007669"/>
    <property type="project" value="UniProtKB-UniRule"/>
</dbReference>
<feature type="binding site" evidence="7">
    <location>
        <position position="40"/>
    </location>
    <ligand>
        <name>a divalent metal cation</name>
        <dbReference type="ChEBI" id="CHEBI:60240"/>
    </ligand>
</feature>
<dbReference type="PANTHER" id="PTHR30457:SF12">
    <property type="entry name" value="5'_3'-NUCLEOTIDASE SURE"/>
    <property type="match status" value="1"/>
</dbReference>
<evidence type="ECO:0000256" key="7">
    <source>
        <dbReference type="HAMAP-Rule" id="MF_00060"/>
    </source>
</evidence>
<comment type="function">
    <text evidence="7">Nucleotidase that shows phosphatase activity on nucleoside 5'-monophosphates.</text>
</comment>
<dbReference type="NCBIfam" id="TIGR00087">
    <property type="entry name" value="surE"/>
    <property type="match status" value="1"/>
</dbReference>
<keyword evidence="5 7" id="KW-0547">Nucleotide-binding</keyword>